<proteinExistence type="predicted"/>
<organism evidence="2 3">
    <name type="scientific">Gillisia mitskevichiae</name>
    <dbReference type="NCBI Taxonomy" id="270921"/>
    <lineage>
        <taxon>Bacteria</taxon>
        <taxon>Pseudomonadati</taxon>
        <taxon>Bacteroidota</taxon>
        <taxon>Flavobacteriia</taxon>
        <taxon>Flavobacteriales</taxon>
        <taxon>Flavobacteriaceae</taxon>
        <taxon>Gillisia</taxon>
    </lineage>
</organism>
<feature type="domain" description="HNH nuclease" evidence="1">
    <location>
        <begin position="241"/>
        <end position="296"/>
    </location>
</feature>
<dbReference type="InterPro" id="IPR029471">
    <property type="entry name" value="HNH_5"/>
</dbReference>
<accession>A0A495P024</accession>
<evidence type="ECO:0000259" key="1">
    <source>
        <dbReference type="SMART" id="SM00507"/>
    </source>
</evidence>
<reference evidence="2 3" key="1">
    <citation type="submission" date="2018-10" db="EMBL/GenBank/DDBJ databases">
        <title>Genomic Encyclopedia of Archaeal and Bacterial Type Strains, Phase II (KMG-II): from individual species to whole genera.</title>
        <authorList>
            <person name="Goeker M."/>
        </authorList>
    </citation>
    <scope>NUCLEOTIDE SEQUENCE [LARGE SCALE GENOMIC DNA]</scope>
    <source>
        <strain evidence="2 3">DSM 19839</strain>
    </source>
</reference>
<protein>
    <submittedName>
        <fullName evidence="2">HNH endonuclease</fullName>
    </submittedName>
</protein>
<gene>
    <name evidence="2" type="ORF">BC962_3045</name>
</gene>
<name>A0A495P024_9FLAO</name>
<dbReference type="SMART" id="SM00507">
    <property type="entry name" value="HNHc"/>
    <property type="match status" value="1"/>
</dbReference>
<dbReference type="Pfam" id="PF14279">
    <property type="entry name" value="HNH_5"/>
    <property type="match status" value="1"/>
</dbReference>
<dbReference type="EMBL" id="RBLG01000006">
    <property type="protein sequence ID" value="RKS42758.1"/>
    <property type="molecule type" value="Genomic_DNA"/>
</dbReference>
<keyword evidence="2" id="KW-0540">Nuclease</keyword>
<dbReference type="Proteomes" id="UP000276282">
    <property type="component" value="Unassembled WGS sequence"/>
</dbReference>
<keyword evidence="2" id="KW-0255">Endonuclease</keyword>
<dbReference type="OrthoDB" id="9802901at2"/>
<comment type="caution">
    <text evidence="2">The sequence shown here is derived from an EMBL/GenBank/DDBJ whole genome shotgun (WGS) entry which is preliminary data.</text>
</comment>
<dbReference type="InterPro" id="IPR052892">
    <property type="entry name" value="NA-targeting_endonuclease"/>
</dbReference>
<keyword evidence="2" id="KW-0378">Hydrolase</keyword>
<dbReference type="Gene3D" id="1.10.30.50">
    <property type="match status" value="1"/>
</dbReference>
<dbReference type="InterPro" id="IPR003615">
    <property type="entry name" value="HNH_nuc"/>
</dbReference>
<dbReference type="CDD" id="cd00085">
    <property type="entry name" value="HNHc"/>
    <property type="match status" value="1"/>
</dbReference>
<dbReference type="RefSeq" id="WP_121346833.1">
    <property type="nucleotide sequence ID" value="NZ_RBLG01000006.1"/>
</dbReference>
<dbReference type="PANTHER" id="PTHR33877">
    <property type="entry name" value="SLL1193 PROTEIN"/>
    <property type="match status" value="1"/>
</dbReference>
<keyword evidence="3" id="KW-1185">Reference proteome</keyword>
<evidence type="ECO:0000313" key="2">
    <source>
        <dbReference type="EMBL" id="RKS42758.1"/>
    </source>
</evidence>
<dbReference type="GO" id="GO:0004519">
    <property type="term" value="F:endonuclease activity"/>
    <property type="evidence" value="ECO:0007669"/>
    <property type="project" value="UniProtKB-KW"/>
</dbReference>
<evidence type="ECO:0000313" key="3">
    <source>
        <dbReference type="Proteomes" id="UP000276282"/>
    </source>
</evidence>
<dbReference type="AlphaFoldDB" id="A0A495P024"/>
<sequence>MKDSYKNAKLFGEILRNTKLPKDLTIGNFRIDYKNGIKGNTILSKKFNLHENLLDKKHNYTFQIMEGNLEISLELCESRNDQFRLFCNSSFNGKKGMLFMLNLDTQKDAEGIIFLTQKIKFVERLKTNENLASEYRRNKQLIFTNYLRKLGLDVTDNNDLIFGIFDTKTNKLLNTTAQRFINDFIAISIIKGHFMGNKGYELEILPSYKFDYNLYESKNYEIEIMSNKMIVSQKNRTIPLGIRFKILERDNGKCVLCGKNPEKNGVILHIDHVLPYSLGGLTEMNNLQTLCSDCNIGKSNKSNINWTKSQLPTSVTSK</sequence>
<dbReference type="PANTHER" id="PTHR33877:SF2">
    <property type="entry name" value="OS07G0170200 PROTEIN"/>
    <property type="match status" value="1"/>
</dbReference>